<protein>
    <submittedName>
        <fullName evidence="1">Uncharacterized protein</fullName>
    </submittedName>
</protein>
<name>S3CX76_GLAL2</name>
<organism evidence="1 2">
    <name type="scientific">Glarea lozoyensis (strain ATCC 20868 / MF5171)</name>
    <dbReference type="NCBI Taxonomy" id="1116229"/>
    <lineage>
        <taxon>Eukaryota</taxon>
        <taxon>Fungi</taxon>
        <taxon>Dikarya</taxon>
        <taxon>Ascomycota</taxon>
        <taxon>Pezizomycotina</taxon>
        <taxon>Leotiomycetes</taxon>
        <taxon>Helotiales</taxon>
        <taxon>Helotiaceae</taxon>
        <taxon>Glarea</taxon>
    </lineage>
</organism>
<evidence type="ECO:0000313" key="1">
    <source>
        <dbReference type="EMBL" id="EPE29534.1"/>
    </source>
</evidence>
<dbReference type="RefSeq" id="XP_008083643.1">
    <property type="nucleotide sequence ID" value="XM_008085452.1"/>
</dbReference>
<dbReference type="GeneID" id="19459752"/>
<dbReference type="KEGG" id="glz:GLAREA_00694"/>
<proteinExistence type="predicted"/>
<dbReference type="HOGENOM" id="CLU_2049909_0_0_1"/>
<dbReference type="EMBL" id="KE145367">
    <property type="protein sequence ID" value="EPE29534.1"/>
    <property type="molecule type" value="Genomic_DNA"/>
</dbReference>
<sequence>MSSATMEVLLVEATPMGKIMGMMGQRCGWNGMKAQTQLPGHNTTTLAAGPSPAACGIIACSRVSSLPLRPLHYYAQEKTASRDSKDRQSITARARRPSELAQMSVCFQVLIFVEEMMMPI</sequence>
<gene>
    <name evidence="1" type="ORF">GLAREA_00694</name>
</gene>
<dbReference type="AlphaFoldDB" id="S3CX76"/>
<dbReference type="Proteomes" id="UP000016922">
    <property type="component" value="Unassembled WGS sequence"/>
</dbReference>
<accession>S3CX76</accession>
<evidence type="ECO:0000313" key="2">
    <source>
        <dbReference type="Proteomes" id="UP000016922"/>
    </source>
</evidence>
<keyword evidence="2" id="KW-1185">Reference proteome</keyword>
<reference evidence="1 2" key="1">
    <citation type="journal article" date="2013" name="BMC Genomics">
        <title>Genomics-driven discovery of the pneumocandin biosynthetic gene cluster in the fungus Glarea lozoyensis.</title>
        <authorList>
            <person name="Chen L."/>
            <person name="Yue Q."/>
            <person name="Zhang X."/>
            <person name="Xiang M."/>
            <person name="Wang C."/>
            <person name="Li S."/>
            <person name="Che Y."/>
            <person name="Ortiz-Lopez F.J."/>
            <person name="Bills G.F."/>
            <person name="Liu X."/>
            <person name="An Z."/>
        </authorList>
    </citation>
    <scope>NUCLEOTIDE SEQUENCE [LARGE SCALE GENOMIC DNA]</scope>
    <source>
        <strain evidence="2">ATCC 20868 / MF5171</strain>
    </source>
</reference>